<protein>
    <recommendedName>
        <fullName evidence="2">WRKY19-like zinc finger domain-containing protein</fullName>
    </recommendedName>
</protein>
<dbReference type="AlphaFoldDB" id="A0A1V9ZUB9"/>
<dbReference type="EMBL" id="JNBR01000005">
    <property type="protein sequence ID" value="OQS01561.1"/>
    <property type="molecule type" value="Genomic_DNA"/>
</dbReference>
<evidence type="ECO:0000259" key="2">
    <source>
        <dbReference type="Pfam" id="PF24906"/>
    </source>
</evidence>
<proteinExistence type="predicted"/>
<feature type="domain" description="WRKY19-like zinc finger" evidence="2">
    <location>
        <begin position="541"/>
        <end position="564"/>
    </location>
</feature>
<dbReference type="InterPro" id="IPR056866">
    <property type="entry name" value="Znf_WRKY19"/>
</dbReference>
<organism evidence="3 4">
    <name type="scientific">Achlya hypogyna</name>
    <name type="common">Oomycete</name>
    <name type="synonym">Protoachlya hypogyna</name>
    <dbReference type="NCBI Taxonomy" id="1202772"/>
    <lineage>
        <taxon>Eukaryota</taxon>
        <taxon>Sar</taxon>
        <taxon>Stramenopiles</taxon>
        <taxon>Oomycota</taxon>
        <taxon>Saprolegniomycetes</taxon>
        <taxon>Saprolegniales</taxon>
        <taxon>Achlyaceae</taxon>
        <taxon>Achlya</taxon>
    </lineage>
</organism>
<dbReference type="PANTHER" id="PTHR31827">
    <property type="entry name" value="EMB|CAB89363.1"/>
    <property type="match status" value="1"/>
</dbReference>
<dbReference type="STRING" id="1202772.A0A1V9ZUB9"/>
<feature type="compositionally biased region" description="Low complexity" evidence="1">
    <location>
        <begin position="249"/>
        <end position="278"/>
    </location>
</feature>
<name>A0A1V9ZUB9_ACHHY</name>
<comment type="caution">
    <text evidence="3">The sequence shown here is derived from an EMBL/GenBank/DDBJ whole genome shotgun (WGS) entry which is preliminary data.</text>
</comment>
<reference evidence="3 4" key="1">
    <citation type="journal article" date="2014" name="Genome Biol. Evol.">
        <title>The secreted proteins of Achlya hypogyna and Thraustotheca clavata identify the ancestral oomycete secretome and reveal gene acquisitions by horizontal gene transfer.</title>
        <authorList>
            <person name="Misner I."/>
            <person name="Blouin N."/>
            <person name="Leonard G."/>
            <person name="Richards T.A."/>
            <person name="Lane C.E."/>
        </authorList>
    </citation>
    <scope>NUCLEOTIDE SEQUENCE [LARGE SCALE GENOMIC DNA]</scope>
    <source>
        <strain evidence="3 4">ATCC 48635</strain>
    </source>
</reference>
<feature type="region of interest" description="Disordered" evidence="1">
    <location>
        <begin position="239"/>
        <end position="342"/>
    </location>
</feature>
<dbReference type="OrthoDB" id="69865at2759"/>
<dbReference type="PANTHER" id="PTHR31827:SF1">
    <property type="entry name" value="EMB|CAB89363.1"/>
    <property type="match status" value="1"/>
</dbReference>
<feature type="domain" description="WRKY19-like zinc finger" evidence="2">
    <location>
        <begin position="565"/>
        <end position="588"/>
    </location>
</feature>
<dbReference type="Proteomes" id="UP000243579">
    <property type="component" value="Unassembled WGS sequence"/>
</dbReference>
<feature type="compositionally biased region" description="Low complexity" evidence="1">
    <location>
        <begin position="285"/>
        <end position="302"/>
    </location>
</feature>
<evidence type="ECO:0000313" key="3">
    <source>
        <dbReference type="EMBL" id="OQS01561.1"/>
    </source>
</evidence>
<accession>A0A1V9ZUB9</accession>
<keyword evidence="4" id="KW-1185">Reference proteome</keyword>
<feature type="domain" description="WRKY19-like zinc finger" evidence="2">
    <location>
        <begin position="517"/>
        <end position="540"/>
    </location>
</feature>
<evidence type="ECO:0000256" key="1">
    <source>
        <dbReference type="SAM" id="MobiDB-lite"/>
    </source>
</evidence>
<evidence type="ECO:0000313" key="4">
    <source>
        <dbReference type="Proteomes" id="UP000243579"/>
    </source>
</evidence>
<gene>
    <name evidence="3" type="ORF">ACHHYP_00609</name>
</gene>
<sequence length="619" mass="68204">MQQQGRTTEVPVNAQLLRDMMDCVDVSSFTMERKESWAKLRSLVSGDDAAAADLRAEQLMHAQYPYDAKTAQERKFNVKESATKLKRLLSSQNFSMNEKKASVSALLGLLENQAPGGISRNEATELLRSLGDDIPAEELKRLSSSNMFKSFIMHADGMTRKKSFDVLQGILNATSNTAIQRPMTSQDSFRFQTLANCLESIESDVAKYAAEEATEDDDNEYVVSVDNLDNLLDDKIVQPTTYPPREQKPSAPAARPAPQSQPQQQLQQPQQHQQQQQLPQPPPQQHQTPAPAPAATQMSAQQHSVNSAYPSQGTYDRSMQQHAATMSAMSQQQPPLRGLPAARQPMSQQYPAMMHQPATSHLDSHHPTMHMYHDNYRQQQQQHALHQQQQQQGLPHMPHHPSMQYSMPPQAGGYYNNGPHMYQQAAMYQNNYAMQAAAQQQQAQHLHHYSHHPSAYPSAASTVPSMGGQAHYEPKYTPDAQAAAAPGTAAAYAKFCMSPGCNNIARTKGMCKVHGGGRRCKVEGCMKSAQTGHLCIAHGGGKPCRMEGCPKTAQSRGLCKQHGGGVRCKFEGCTKSCQSGGFCRGHGGGKRCEFPQCKKWAQRNGFCAKHAQELASNPA</sequence>
<dbReference type="Pfam" id="PF24906">
    <property type="entry name" value="Zf_WRKY19"/>
    <property type="match status" value="3"/>
</dbReference>
<feature type="compositionally biased region" description="Polar residues" evidence="1">
    <location>
        <begin position="303"/>
        <end position="334"/>
    </location>
</feature>